<sequence length="195" mass="19757">MEVFIGTIQSFAFNYAPNGWALCNGQIVAVQQNAVLFSLIGTFYGGNGQYTFQLPNLQSRVPVGMGQGTGLSPHAIGAFSGSESVTLLAGNLPAHTHGAGTLAGNTTVQLTSVVSNPVTVPTPTNAYIGASGPGPGSATIYSDQQGANPVPLKGVTSALSGETASAGQSQAVGIMNPYLAINFSIALEGLYPSRP</sequence>
<dbReference type="Proteomes" id="UP000645865">
    <property type="component" value="Unassembled WGS sequence"/>
</dbReference>
<feature type="domain" description="Phage tail collar" evidence="1">
    <location>
        <begin position="6"/>
        <end position="62"/>
    </location>
</feature>
<comment type="caution">
    <text evidence="2">The sequence shown here is derived from an EMBL/GenBank/DDBJ whole genome shotgun (WGS) entry which is preliminary data.</text>
</comment>
<name>A0A8I1DZL2_9PSED</name>
<organism evidence="2 3">
    <name type="scientific">Pseudomonas rhodesiae</name>
    <dbReference type="NCBI Taxonomy" id="76760"/>
    <lineage>
        <taxon>Bacteria</taxon>
        <taxon>Pseudomonadati</taxon>
        <taxon>Pseudomonadota</taxon>
        <taxon>Gammaproteobacteria</taxon>
        <taxon>Pseudomonadales</taxon>
        <taxon>Pseudomonadaceae</taxon>
        <taxon>Pseudomonas</taxon>
    </lineage>
</organism>
<evidence type="ECO:0000259" key="1">
    <source>
        <dbReference type="Pfam" id="PF07484"/>
    </source>
</evidence>
<dbReference type="InterPro" id="IPR037053">
    <property type="entry name" value="Phage_tail_collar_dom_sf"/>
</dbReference>
<dbReference type="RefSeq" id="WP_169903701.1">
    <property type="nucleotide sequence ID" value="NZ_JAAQXE010000019.1"/>
</dbReference>
<accession>A0A8I1DZL2</accession>
<dbReference type="SUPFAM" id="SSF88874">
    <property type="entry name" value="Receptor-binding domain of short tail fibre protein gp12"/>
    <property type="match status" value="1"/>
</dbReference>
<evidence type="ECO:0000313" key="3">
    <source>
        <dbReference type="Proteomes" id="UP000645865"/>
    </source>
</evidence>
<protein>
    <submittedName>
        <fullName evidence="2">Tail fiber protein</fullName>
    </submittedName>
</protein>
<dbReference type="EMBL" id="JAEILH010000005">
    <property type="protein sequence ID" value="MBI6622540.1"/>
    <property type="molecule type" value="Genomic_DNA"/>
</dbReference>
<dbReference type="InterPro" id="IPR011083">
    <property type="entry name" value="Phage_tail_collar_dom"/>
</dbReference>
<dbReference type="Gene3D" id="3.90.1340.10">
    <property type="entry name" value="Phage tail collar domain"/>
    <property type="match status" value="1"/>
</dbReference>
<gene>
    <name evidence="2" type="ORF">YA0853_02530</name>
</gene>
<proteinExistence type="predicted"/>
<dbReference type="AlphaFoldDB" id="A0A8I1DZL2"/>
<dbReference type="Pfam" id="PF07484">
    <property type="entry name" value="Collar"/>
    <property type="match status" value="1"/>
</dbReference>
<reference evidence="2" key="1">
    <citation type="submission" date="2020-12" db="EMBL/GenBank/DDBJ databases">
        <title>Comparative genomic insights into the epidemiology and virulence of plant pathogenic Pseudomonads from Turkey.</title>
        <authorList>
            <person name="Dillon M."/>
            <person name="Ruiz-Bedoya T."/>
            <person name="Bendalovic-Torma C."/>
            <person name="Guttman K.M."/>
            <person name="Kwak H."/>
            <person name="Middleton M.A."/>
            <person name="Wang P.W."/>
            <person name="Horuz S."/>
            <person name="Aysan Y."/>
            <person name="Guttman D.S."/>
        </authorList>
    </citation>
    <scope>NUCLEOTIDE SEQUENCE</scope>
    <source>
        <strain evidence="2">S5_IA_3a</strain>
    </source>
</reference>
<evidence type="ECO:0000313" key="2">
    <source>
        <dbReference type="EMBL" id="MBI6622540.1"/>
    </source>
</evidence>